<keyword evidence="2" id="KW-1185">Reference proteome</keyword>
<name>A0A7V8VBB9_9BACT</name>
<comment type="caution">
    <text evidence="1">The sequence shown here is derived from an EMBL/GenBank/DDBJ whole genome shotgun (WGS) entry which is preliminary data.</text>
</comment>
<dbReference type="EMBL" id="JACEFB010000001">
    <property type="protein sequence ID" value="MBA2224562.1"/>
    <property type="molecule type" value="Genomic_DNA"/>
</dbReference>
<evidence type="ECO:0000313" key="1">
    <source>
        <dbReference type="EMBL" id="MBA2224562.1"/>
    </source>
</evidence>
<organism evidence="1 2">
    <name type="scientific">Thermogemmata fonticola</name>
    <dbReference type="NCBI Taxonomy" id="2755323"/>
    <lineage>
        <taxon>Bacteria</taxon>
        <taxon>Pseudomonadati</taxon>
        <taxon>Planctomycetota</taxon>
        <taxon>Planctomycetia</taxon>
        <taxon>Gemmatales</taxon>
        <taxon>Gemmataceae</taxon>
        <taxon>Thermogemmata</taxon>
    </lineage>
</organism>
<evidence type="ECO:0000313" key="2">
    <source>
        <dbReference type="Proteomes" id="UP000542342"/>
    </source>
</evidence>
<dbReference type="Proteomes" id="UP000542342">
    <property type="component" value="Unassembled WGS sequence"/>
</dbReference>
<dbReference type="RefSeq" id="WP_194536006.1">
    <property type="nucleotide sequence ID" value="NZ_JACEFB010000001.1"/>
</dbReference>
<dbReference type="AlphaFoldDB" id="A0A7V8VBB9"/>
<reference evidence="1 2" key="1">
    <citation type="submission" date="2020-07" db="EMBL/GenBank/DDBJ databases">
        <title>Thermogemmata thermophila gen. nov., sp. nov., a novel moderate thermophilic planctomycete from a Kamchatka hot spring.</title>
        <authorList>
            <person name="Elcheninov A.G."/>
            <person name="Podosokorskaya O.A."/>
            <person name="Kovaleva O.L."/>
            <person name="Novikov A."/>
            <person name="Bonch-Osmolovskaya E.A."/>
            <person name="Toshchakov S.V."/>
            <person name="Kublanov I.V."/>
        </authorList>
    </citation>
    <scope>NUCLEOTIDE SEQUENCE [LARGE SCALE GENOMIC DNA]</scope>
    <source>
        <strain evidence="1 2">2918</strain>
    </source>
</reference>
<gene>
    <name evidence="1" type="ORF">H0921_00100</name>
</gene>
<sequence length="114" mass="12470">MIVQDIAVNVSRLEAVSKEVPSDRPGCRAWAVLYPFVAPGASDDERSILIRVRVVDIPLQELQAKGGDLDGDEPFIYDRINQVVQSVEEVVQMLSQAGISCEGFSSSYQSGLPF</sequence>
<proteinExistence type="predicted"/>
<accession>A0A7V8VBB9</accession>
<protein>
    <submittedName>
        <fullName evidence="1">Uncharacterized protein</fullName>
    </submittedName>
</protein>